<keyword evidence="1" id="KW-0472">Membrane</keyword>
<feature type="transmembrane region" description="Helical" evidence="1">
    <location>
        <begin position="269"/>
        <end position="290"/>
    </location>
</feature>
<feature type="domain" description="DUF418" evidence="2">
    <location>
        <begin position="214"/>
        <end position="328"/>
    </location>
</feature>
<reference evidence="3 4" key="1">
    <citation type="submission" date="2019-12" db="EMBL/GenBank/DDBJ databases">
        <title>Deinococcus sp. HMF7620 Genome sequencing and assembly.</title>
        <authorList>
            <person name="Kang H."/>
            <person name="Kim H."/>
            <person name="Joh K."/>
        </authorList>
    </citation>
    <scope>NUCLEOTIDE SEQUENCE [LARGE SCALE GENOMIC DNA]</scope>
    <source>
        <strain evidence="3 4">HMF7620</strain>
    </source>
</reference>
<keyword evidence="1" id="KW-0812">Transmembrane</keyword>
<evidence type="ECO:0000259" key="2">
    <source>
        <dbReference type="Pfam" id="PF04235"/>
    </source>
</evidence>
<keyword evidence="1" id="KW-1133">Transmembrane helix</keyword>
<dbReference type="AlphaFoldDB" id="A0A7C9MSA9"/>
<proteinExistence type="predicted"/>
<feature type="transmembrane region" description="Helical" evidence="1">
    <location>
        <begin position="231"/>
        <end position="249"/>
    </location>
</feature>
<feature type="transmembrane region" description="Helical" evidence="1">
    <location>
        <begin position="302"/>
        <end position="321"/>
    </location>
</feature>
<feature type="transmembrane region" description="Helical" evidence="1">
    <location>
        <begin position="341"/>
        <end position="367"/>
    </location>
</feature>
<evidence type="ECO:0000313" key="3">
    <source>
        <dbReference type="EMBL" id="MVN87924.1"/>
    </source>
</evidence>
<evidence type="ECO:0000313" key="4">
    <source>
        <dbReference type="Proteomes" id="UP000483286"/>
    </source>
</evidence>
<feature type="domain" description="DUF418" evidence="2">
    <location>
        <begin position="347"/>
        <end position="390"/>
    </location>
</feature>
<dbReference type="RefSeq" id="WP_157459983.1">
    <property type="nucleotide sequence ID" value="NZ_WQLB01000020.1"/>
</dbReference>
<dbReference type="PANTHER" id="PTHR30590:SF2">
    <property type="entry name" value="INNER MEMBRANE PROTEIN"/>
    <property type="match status" value="1"/>
</dbReference>
<dbReference type="Pfam" id="PF04235">
    <property type="entry name" value="DUF418"/>
    <property type="match status" value="2"/>
</dbReference>
<feature type="transmembrane region" description="Helical" evidence="1">
    <location>
        <begin position="120"/>
        <end position="148"/>
    </location>
</feature>
<feature type="transmembrane region" description="Helical" evidence="1">
    <location>
        <begin position="67"/>
        <end position="84"/>
    </location>
</feature>
<dbReference type="EMBL" id="WQLB01000020">
    <property type="protein sequence ID" value="MVN87924.1"/>
    <property type="molecule type" value="Genomic_DNA"/>
</dbReference>
<sequence>MNSSPAPIEAAAPVRDRSPLPDVLRGVALAGILIVNMQDFAGFLPWEQRGLDRAAQVLTDTFANGRFISIFAMLFGWGAAGLLARHGVGVFLRRHAVLLLIGAAHYILVWHGDIISNYALLALGLLLTAAMGARTLLVLAGGLGVWWLGGMLMEAAAGAARTGPRWAGLPAIEPGYAANVAERAQDFWPMLTAGNLYNGPWLLALFCLGAAAQRTGLLTRPHDHRPLLRRLAAGGLLVGLPLGALLAYLNTRPDAAAGLLAFPVRMGGGAAAALGYVGVIGLLATSGRLGPLIHFAASGRMAMTNYLSQSLLMTLFFYPYAGAQGGRWVQAAREGGDAFVYAAGLSIWGAAGGLGLALLVGLCQLPLSAWWLSHFGRGPVEALVRLAVYGRGARTRDTSDPPPSVGTP</sequence>
<keyword evidence="4" id="KW-1185">Reference proteome</keyword>
<evidence type="ECO:0000256" key="1">
    <source>
        <dbReference type="SAM" id="Phobius"/>
    </source>
</evidence>
<dbReference type="InterPro" id="IPR052529">
    <property type="entry name" value="Bact_Transport_Assoc"/>
</dbReference>
<dbReference type="Proteomes" id="UP000483286">
    <property type="component" value="Unassembled WGS sequence"/>
</dbReference>
<organism evidence="3 4">
    <name type="scientific">Deinococcus arboris</name>
    <dbReference type="NCBI Taxonomy" id="2682977"/>
    <lineage>
        <taxon>Bacteria</taxon>
        <taxon>Thermotogati</taxon>
        <taxon>Deinococcota</taxon>
        <taxon>Deinococci</taxon>
        <taxon>Deinococcales</taxon>
        <taxon>Deinococcaceae</taxon>
        <taxon>Deinococcus</taxon>
    </lineage>
</organism>
<feature type="transmembrane region" description="Helical" evidence="1">
    <location>
        <begin position="90"/>
        <end position="108"/>
    </location>
</feature>
<comment type="caution">
    <text evidence="3">The sequence shown here is derived from an EMBL/GenBank/DDBJ whole genome shotgun (WGS) entry which is preliminary data.</text>
</comment>
<protein>
    <submittedName>
        <fullName evidence="3">DUF418 domain-containing protein</fullName>
    </submittedName>
</protein>
<dbReference type="PANTHER" id="PTHR30590">
    <property type="entry name" value="INNER MEMBRANE PROTEIN"/>
    <property type="match status" value="1"/>
</dbReference>
<dbReference type="InterPro" id="IPR007349">
    <property type="entry name" value="DUF418"/>
</dbReference>
<gene>
    <name evidence="3" type="ORF">GO986_14275</name>
</gene>
<name>A0A7C9MSA9_9DEIO</name>
<accession>A0A7C9MSA9</accession>